<evidence type="ECO:0000313" key="2">
    <source>
        <dbReference type="EMBL" id="QEW01741.1"/>
    </source>
</evidence>
<feature type="domain" description="MobA-like NTP transferase" evidence="1">
    <location>
        <begin position="11"/>
        <end position="170"/>
    </location>
</feature>
<reference evidence="3" key="1">
    <citation type="submission" date="2019-09" db="EMBL/GenBank/DDBJ databases">
        <title>Mumia zhuanghuii sp. nov. isolated from the intestinal contents of plateau pika (Ochotona curzoniae) in the Qinghai-Tibet plateau of China.</title>
        <authorList>
            <person name="Tian Z."/>
        </authorList>
    </citation>
    <scope>NUCLEOTIDE SEQUENCE [LARGE SCALE GENOMIC DNA]</scope>
    <source>
        <strain evidence="3">L-031</strain>
    </source>
</reference>
<name>A0A5J6KZV4_9MICO</name>
<dbReference type="GO" id="GO:0016779">
    <property type="term" value="F:nucleotidyltransferase activity"/>
    <property type="evidence" value="ECO:0007669"/>
    <property type="project" value="UniProtKB-ARBA"/>
</dbReference>
<dbReference type="Gene3D" id="3.90.550.10">
    <property type="entry name" value="Spore Coat Polysaccharide Biosynthesis Protein SpsA, Chain A"/>
    <property type="match status" value="1"/>
</dbReference>
<dbReference type="AlphaFoldDB" id="A0A5J6KZV4"/>
<keyword evidence="3" id="KW-1185">Reference proteome</keyword>
<gene>
    <name evidence="2" type="ORF">F6J85_00610</name>
</gene>
<sequence>MAASASPRVTGIVLAAGAGRRFGGPKALASDASGTPWVQRAVDALQGGGCDGVIVVLGAAAAQAALLVPPSASVVVAAEWEAGLSRSLAAGMDAAGDADAVILVPVDTPALPAAAVTRIRTAAGEDARHALVRSTYGGHPGHPVLVGSVHWGHLRAQLSGDAGAGAFLTRAGATAVECGDLWTGADHDRRP</sequence>
<dbReference type="SUPFAM" id="SSF53448">
    <property type="entry name" value="Nucleotide-diphospho-sugar transferases"/>
    <property type="match status" value="1"/>
</dbReference>
<dbReference type="KEGG" id="mlz:F6J85_00610"/>
<proteinExistence type="predicted"/>
<keyword evidence="2" id="KW-0808">Transferase</keyword>
<dbReference type="InterPro" id="IPR029044">
    <property type="entry name" value="Nucleotide-diphossugar_trans"/>
</dbReference>
<protein>
    <submittedName>
        <fullName evidence="2">NTP transferase domain-containing protein</fullName>
    </submittedName>
</protein>
<dbReference type="PANTHER" id="PTHR43777">
    <property type="entry name" value="MOLYBDENUM COFACTOR CYTIDYLYLTRANSFERASE"/>
    <property type="match status" value="1"/>
</dbReference>
<accession>A0A5J6KZV4</accession>
<evidence type="ECO:0000259" key="1">
    <source>
        <dbReference type="Pfam" id="PF12804"/>
    </source>
</evidence>
<dbReference type="InterPro" id="IPR025877">
    <property type="entry name" value="MobA-like_NTP_Trfase"/>
</dbReference>
<dbReference type="EMBL" id="CP044232">
    <property type="protein sequence ID" value="QEW01741.1"/>
    <property type="molecule type" value="Genomic_DNA"/>
</dbReference>
<evidence type="ECO:0000313" key="3">
    <source>
        <dbReference type="Proteomes" id="UP000325516"/>
    </source>
</evidence>
<organism evidence="2 3">
    <name type="scientific">Microbacterium lushaniae</name>
    <dbReference type="NCBI Taxonomy" id="2614639"/>
    <lineage>
        <taxon>Bacteria</taxon>
        <taxon>Bacillati</taxon>
        <taxon>Actinomycetota</taxon>
        <taxon>Actinomycetes</taxon>
        <taxon>Micrococcales</taxon>
        <taxon>Microbacteriaceae</taxon>
        <taxon>Microbacterium</taxon>
    </lineage>
</organism>
<dbReference type="PANTHER" id="PTHR43777:SF1">
    <property type="entry name" value="MOLYBDENUM COFACTOR CYTIDYLYLTRANSFERASE"/>
    <property type="match status" value="1"/>
</dbReference>
<dbReference type="Proteomes" id="UP000325516">
    <property type="component" value="Chromosome"/>
</dbReference>
<dbReference type="Pfam" id="PF12804">
    <property type="entry name" value="NTP_transf_3"/>
    <property type="match status" value="1"/>
</dbReference>
<dbReference type="RefSeq" id="WP_150923402.1">
    <property type="nucleotide sequence ID" value="NZ_CP044232.1"/>
</dbReference>